<sequence>MKTIAVLGLGNMGFNIAANILKAGYELRVYNRSKGRDGELVKQGAKNAASPADAVRGADAVVSVVGDDEASKAIWLGEQGALAATSPGCCIIECSTLSLGWVKELSALAQERRCRFADAGLGGGPGSIPGGTMNLFVGAEQATFDAIKPLLASFSKRQFRFGLPGAGMAYKLINNMLIDVQVSALAEALAMMEKSGIDMAEAEKAMMNGSFSSPAVTSNLKGMMAASYEPVSFQLRWMRKDADYMHRFAEERGVKLPVAAAARGLLEEAAAKGWSSRNWTVIAELYRGR</sequence>
<gene>
    <name evidence="6" type="ORF">TRIP_E190046</name>
</gene>
<feature type="active site" evidence="3">
    <location>
        <position position="171"/>
    </location>
</feature>
<dbReference type="Gene3D" id="3.40.50.720">
    <property type="entry name" value="NAD(P)-binding Rossmann-like Domain"/>
    <property type="match status" value="1"/>
</dbReference>
<keyword evidence="2" id="KW-0520">NAD</keyword>
<evidence type="ECO:0000256" key="1">
    <source>
        <dbReference type="ARBA" id="ARBA00023002"/>
    </source>
</evidence>
<dbReference type="InterPro" id="IPR008927">
    <property type="entry name" value="6-PGluconate_DH-like_C_sf"/>
</dbReference>
<proteinExistence type="predicted"/>
<dbReference type="Gene3D" id="1.10.1040.10">
    <property type="entry name" value="N-(1-d-carboxylethyl)-l-norvaline Dehydrogenase, domain 2"/>
    <property type="match status" value="1"/>
</dbReference>
<feature type="domain" description="3-hydroxyisobutyrate dehydrogenase-like NAD-binding" evidence="5">
    <location>
        <begin position="165"/>
        <end position="283"/>
    </location>
</feature>
<dbReference type="PANTHER" id="PTHR43060:SF15">
    <property type="entry name" value="3-HYDROXYISOBUTYRATE DEHYDROGENASE-LIKE 1, MITOCHONDRIAL-RELATED"/>
    <property type="match status" value="1"/>
</dbReference>
<accession>A0A652ZTM1</accession>
<evidence type="ECO:0000256" key="2">
    <source>
        <dbReference type="ARBA" id="ARBA00023027"/>
    </source>
</evidence>
<dbReference type="Pfam" id="PF03446">
    <property type="entry name" value="NAD_binding_2"/>
    <property type="match status" value="1"/>
</dbReference>
<reference evidence="6" key="1">
    <citation type="submission" date="2018-07" db="EMBL/GenBank/DDBJ databases">
        <authorList>
            <consortium name="Genoscope - CEA"/>
            <person name="William W."/>
        </authorList>
    </citation>
    <scope>NUCLEOTIDE SEQUENCE</scope>
    <source>
        <strain evidence="6">IK1</strain>
    </source>
</reference>
<evidence type="ECO:0000256" key="3">
    <source>
        <dbReference type="PIRSR" id="PIRSR000103-1"/>
    </source>
</evidence>
<dbReference type="InterPro" id="IPR015815">
    <property type="entry name" value="HIBADH-related"/>
</dbReference>
<dbReference type="InterPro" id="IPR013328">
    <property type="entry name" value="6PGD_dom2"/>
</dbReference>
<dbReference type="InterPro" id="IPR029154">
    <property type="entry name" value="HIBADH-like_NADP-bd"/>
</dbReference>
<dbReference type="GO" id="GO:0051287">
    <property type="term" value="F:NAD binding"/>
    <property type="evidence" value="ECO:0007669"/>
    <property type="project" value="InterPro"/>
</dbReference>
<evidence type="ECO:0000259" key="5">
    <source>
        <dbReference type="Pfam" id="PF14833"/>
    </source>
</evidence>
<dbReference type="EMBL" id="UPXP01000011">
    <property type="protein sequence ID" value="VBB39128.1"/>
    <property type="molecule type" value="Genomic_DNA"/>
</dbReference>
<dbReference type="PIRSF" id="PIRSF000103">
    <property type="entry name" value="HIBADH"/>
    <property type="match status" value="1"/>
</dbReference>
<organism evidence="6">
    <name type="scientific">uncultured Spirochaetota bacterium</name>
    <dbReference type="NCBI Taxonomy" id="460511"/>
    <lineage>
        <taxon>Bacteria</taxon>
        <taxon>Pseudomonadati</taxon>
        <taxon>Spirochaetota</taxon>
        <taxon>environmental samples</taxon>
    </lineage>
</organism>
<protein>
    <submittedName>
        <fullName evidence="6">3-hydroxyisobutyrate dehydrogenase</fullName>
        <ecNumber evidence="6">1.1.1.31</ecNumber>
    </submittedName>
</protein>
<feature type="domain" description="6-phosphogluconate dehydrogenase NADP-binding" evidence="4">
    <location>
        <begin position="3"/>
        <end position="159"/>
    </location>
</feature>
<dbReference type="InterPro" id="IPR006115">
    <property type="entry name" value="6PGDH_NADP-bd"/>
</dbReference>
<dbReference type="EC" id="1.1.1.31" evidence="6"/>
<name>A0A652ZTM1_9SPIR</name>
<dbReference type="GO" id="GO:0008442">
    <property type="term" value="F:3-hydroxyisobutyrate dehydrogenase activity"/>
    <property type="evidence" value="ECO:0007669"/>
    <property type="project" value="UniProtKB-EC"/>
</dbReference>
<dbReference type="SUPFAM" id="SSF51735">
    <property type="entry name" value="NAD(P)-binding Rossmann-fold domains"/>
    <property type="match status" value="1"/>
</dbReference>
<dbReference type="GO" id="GO:0050661">
    <property type="term" value="F:NADP binding"/>
    <property type="evidence" value="ECO:0007669"/>
    <property type="project" value="InterPro"/>
</dbReference>
<evidence type="ECO:0000313" key="6">
    <source>
        <dbReference type="EMBL" id="VBB39128.1"/>
    </source>
</evidence>
<dbReference type="SUPFAM" id="SSF48179">
    <property type="entry name" value="6-phosphogluconate dehydrogenase C-terminal domain-like"/>
    <property type="match status" value="1"/>
</dbReference>
<dbReference type="AlphaFoldDB" id="A0A652ZTM1"/>
<dbReference type="InterPro" id="IPR036291">
    <property type="entry name" value="NAD(P)-bd_dom_sf"/>
</dbReference>
<keyword evidence="1 6" id="KW-0560">Oxidoreductase</keyword>
<evidence type="ECO:0000259" key="4">
    <source>
        <dbReference type="Pfam" id="PF03446"/>
    </source>
</evidence>
<dbReference type="PANTHER" id="PTHR43060">
    <property type="entry name" value="3-HYDROXYISOBUTYRATE DEHYDROGENASE-LIKE 1, MITOCHONDRIAL-RELATED"/>
    <property type="match status" value="1"/>
</dbReference>
<dbReference type="Pfam" id="PF14833">
    <property type="entry name" value="NAD_binding_11"/>
    <property type="match status" value="1"/>
</dbReference>